<organism evidence="3 4">
    <name type="scientific">Absidia repens</name>
    <dbReference type="NCBI Taxonomy" id="90262"/>
    <lineage>
        <taxon>Eukaryota</taxon>
        <taxon>Fungi</taxon>
        <taxon>Fungi incertae sedis</taxon>
        <taxon>Mucoromycota</taxon>
        <taxon>Mucoromycotina</taxon>
        <taxon>Mucoromycetes</taxon>
        <taxon>Mucorales</taxon>
        <taxon>Cunninghamellaceae</taxon>
        <taxon>Absidia</taxon>
    </lineage>
</organism>
<dbReference type="InterPro" id="IPR039875">
    <property type="entry name" value="LENG1-like"/>
</dbReference>
<dbReference type="InterPro" id="IPR019339">
    <property type="entry name" value="CIR_N_dom"/>
</dbReference>
<comment type="caution">
    <text evidence="3">The sequence shown here is derived from an EMBL/GenBank/DDBJ whole genome shotgun (WGS) entry which is preliminary data.</text>
</comment>
<dbReference type="OrthoDB" id="2159131at2759"/>
<dbReference type="SMART" id="SM01083">
    <property type="entry name" value="Cir_N"/>
    <property type="match status" value="1"/>
</dbReference>
<feature type="compositionally biased region" description="Basic and acidic residues" evidence="1">
    <location>
        <begin position="140"/>
        <end position="152"/>
    </location>
</feature>
<feature type="compositionally biased region" description="Polar residues" evidence="1">
    <location>
        <begin position="256"/>
        <end position="271"/>
    </location>
</feature>
<dbReference type="EMBL" id="MCGE01000025">
    <property type="protein sequence ID" value="ORZ10104.1"/>
    <property type="molecule type" value="Genomic_DNA"/>
</dbReference>
<gene>
    <name evidence="3" type="ORF">BCR42DRAFT_441214</name>
</gene>
<sequence length="280" mass="33256">MNILPHKSWHVYNKKNIEKVRKDEAKAKEQQDTIDKRALIADSEARLQLLRQRAAKNQLHGQDEHQLVKKDLVSGHIHLFAEAEKAASQNEEVVAEKKAEKDKLDKQFTMYLDKGSKDEEAPWYAKNELTKYSDDHLTKPYIKSKHDKDGQKRYRRSPITLESDPLAIIRSQLDKEEKESRQSDHYHHRHHHELKSSKSKSSKSSKRQSRQKTKTPSIEELRAQRREREKAERLRTHSVIYGDTQNTQHDSRHHQYNSQYNRQETSDAHQSQRSKRRRYD</sequence>
<dbReference type="AlphaFoldDB" id="A0A1X2I5V0"/>
<evidence type="ECO:0000313" key="3">
    <source>
        <dbReference type="EMBL" id="ORZ10104.1"/>
    </source>
</evidence>
<feature type="domain" description="CBF1-interacting co-repressor CIR N-terminal" evidence="2">
    <location>
        <begin position="8"/>
        <end position="44"/>
    </location>
</feature>
<name>A0A1X2I5V0_9FUNG</name>
<evidence type="ECO:0000256" key="1">
    <source>
        <dbReference type="SAM" id="MobiDB-lite"/>
    </source>
</evidence>
<evidence type="ECO:0000259" key="2">
    <source>
        <dbReference type="SMART" id="SM01083"/>
    </source>
</evidence>
<dbReference type="STRING" id="90262.A0A1X2I5V0"/>
<feature type="compositionally biased region" description="Basic residues" evidence="1">
    <location>
        <begin position="186"/>
        <end position="213"/>
    </location>
</feature>
<dbReference type="PANTHER" id="PTHR22093">
    <property type="entry name" value="LEUKOCYTE RECEPTOR CLUSTER LRC MEMBER 1"/>
    <property type="match status" value="1"/>
</dbReference>
<keyword evidence="4" id="KW-1185">Reference proteome</keyword>
<evidence type="ECO:0000313" key="4">
    <source>
        <dbReference type="Proteomes" id="UP000193560"/>
    </source>
</evidence>
<dbReference type="PANTHER" id="PTHR22093:SF0">
    <property type="entry name" value="LEUKOCYTE RECEPTOR CLUSTER MEMBER 1"/>
    <property type="match status" value="1"/>
</dbReference>
<reference evidence="3 4" key="1">
    <citation type="submission" date="2016-07" db="EMBL/GenBank/DDBJ databases">
        <title>Pervasive Adenine N6-methylation of Active Genes in Fungi.</title>
        <authorList>
            <consortium name="DOE Joint Genome Institute"/>
            <person name="Mondo S.J."/>
            <person name="Dannebaum R.O."/>
            <person name="Kuo R.C."/>
            <person name="Labutti K."/>
            <person name="Haridas S."/>
            <person name="Kuo A."/>
            <person name="Salamov A."/>
            <person name="Ahrendt S.R."/>
            <person name="Lipzen A."/>
            <person name="Sullivan W."/>
            <person name="Andreopoulos W.B."/>
            <person name="Clum A."/>
            <person name="Lindquist E."/>
            <person name="Daum C."/>
            <person name="Ramamoorthy G.K."/>
            <person name="Gryganskyi A."/>
            <person name="Culley D."/>
            <person name="Magnuson J.K."/>
            <person name="James T.Y."/>
            <person name="O'Malley M.A."/>
            <person name="Stajich J.E."/>
            <person name="Spatafora J.W."/>
            <person name="Visel A."/>
            <person name="Grigoriev I.V."/>
        </authorList>
    </citation>
    <scope>NUCLEOTIDE SEQUENCE [LARGE SCALE GENOMIC DNA]</scope>
    <source>
        <strain evidence="3 4">NRRL 1336</strain>
    </source>
</reference>
<dbReference type="Pfam" id="PF10197">
    <property type="entry name" value="Cir_N"/>
    <property type="match status" value="1"/>
</dbReference>
<proteinExistence type="predicted"/>
<feature type="region of interest" description="Disordered" evidence="1">
    <location>
        <begin position="140"/>
        <end position="280"/>
    </location>
</feature>
<dbReference type="Proteomes" id="UP000193560">
    <property type="component" value="Unassembled WGS sequence"/>
</dbReference>
<feature type="compositionally biased region" description="Basic and acidic residues" evidence="1">
    <location>
        <begin position="172"/>
        <end position="185"/>
    </location>
</feature>
<protein>
    <recommendedName>
        <fullName evidence="2">CBF1-interacting co-repressor CIR N-terminal domain-containing protein</fullName>
    </recommendedName>
</protein>
<feature type="compositionally biased region" description="Basic and acidic residues" evidence="1">
    <location>
        <begin position="217"/>
        <end position="235"/>
    </location>
</feature>
<accession>A0A1X2I5V0</accession>